<dbReference type="Pfam" id="PF13376">
    <property type="entry name" value="OmdA"/>
    <property type="match status" value="1"/>
</dbReference>
<dbReference type="AlphaFoldDB" id="A0A1G6AYJ3"/>
<dbReference type="Proteomes" id="UP000199071">
    <property type="component" value="Unassembled WGS sequence"/>
</dbReference>
<dbReference type="OrthoDB" id="9796999at2"/>
<organism evidence="1 2">
    <name type="scientific">Bauldia litoralis</name>
    <dbReference type="NCBI Taxonomy" id="665467"/>
    <lineage>
        <taxon>Bacteria</taxon>
        <taxon>Pseudomonadati</taxon>
        <taxon>Pseudomonadota</taxon>
        <taxon>Alphaproteobacteria</taxon>
        <taxon>Hyphomicrobiales</taxon>
        <taxon>Kaistiaceae</taxon>
        <taxon>Bauldia</taxon>
    </lineage>
</organism>
<protein>
    <submittedName>
        <fullName evidence="1">Uncharacterized conserved protein YdeI, YjbR/CyaY-like superfamily, DUF1801 family</fullName>
    </submittedName>
</protein>
<reference evidence="1 2" key="1">
    <citation type="submission" date="2016-10" db="EMBL/GenBank/DDBJ databases">
        <authorList>
            <person name="de Groot N.N."/>
        </authorList>
    </citation>
    <scope>NUCLEOTIDE SEQUENCE [LARGE SCALE GENOMIC DNA]</scope>
    <source>
        <strain evidence="1 2">ATCC 35022</strain>
    </source>
</reference>
<accession>A0A1G6AYJ3</accession>
<evidence type="ECO:0000313" key="2">
    <source>
        <dbReference type="Proteomes" id="UP000199071"/>
    </source>
</evidence>
<name>A0A1G6AYJ3_9HYPH</name>
<proteinExistence type="predicted"/>
<sequence>MAPIVVDPDKVREFADAASFYAWLAANHDTADEVWIKLHKVGSGLPSITPKEAIDAALCWGWIDAVRKRFDDRSYLQRYTPRGRKSVWSKINVDNVARLVEEGRMTEHGQRHVAAAKADGRWDRAYGGAAEMTIPDDLQAAIDAVPEAKAMLATLSAQNRFALAFRVHNLKTEAGRKKRIAAFLEMLKRGETIYPQGGKRGKPGKRTGR</sequence>
<keyword evidence="2" id="KW-1185">Reference proteome</keyword>
<dbReference type="EMBL" id="FMXQ01000002">
    <property type="protein sequence ID" value="SDB13349.1"/>
    <property type="molecule type" value="Genomic_DNA"/>
</dbReference>
<dbReference type="RefSeq" id="WP_090875152.1">
    <property type="nucleotide sequence ID" value="NZ_FMXQ01000002.1"/>
</dbReference>
<dbReference type="STRING" id="665467.SAMN02982931_01002"/>
<gene>
    <name evidence="1" type="ORF">SAMN02982931_01002</name>
</gene>
<evidence type="ECO:0000313" key="1">
    <source>
        <dbReference type="EMBL" id="SDB13349.1"/>
    </source>
</evidence>